<dbReference type="Proteomes" id="UP000270046">
    <property type="component" value="Chromosome"/>
</dbReference>
<name>A0A494VXL2_9SPHI</name>
<accession>A0A494VXL2</accession>
<dbReference type="OrthoDB" id="797478at2"/>
<dbReference type="AlphaFoldDB" id="A0A494VXL2"/>
<sequence>MSVTTPTFAVLKINFDATCKVTDMRFSDSADSTFVKAFENRKKWHNDRATLEKYAKIKGYKDLSLLIPVSFEPRLPDSDKHYTNNYIESYMRFNNKDFEGKAIMMPPIFIRVLAKGER</sequence>
<dbReference type="KEGG" id="muh:HYN43_013325"/>
<protein>
    <submittedName>
        <fullName evidence="1">Uncharacterized protein</fullName>
    </submittedName>
</protein>
<dbReference type="EMBL" id="CP032869">
    <property type="protein sequence ID" value="AYL96213.1"/>
    <property type="molecule type" value="Genomic_DNA"/>
</dbReference>
<proteinExistence type="predicted"/>
<evidence type="ECO:0000313" key="2">
    <source>
        <dbReference type="Proteomes" id="UP000270046"/>
    </source>
</evidence>
<gene>
    <name evidence="1" type="ORF">HYN43_013325</name>
</gene>
<organism evidence="1 2">
    <name type="scientific">Mucilaginibacter celer</name>
    <dbReference type="NCBI Taxonomy" id="2305508"/>
    <lineage>
        <taxon>Bacteria</taxon>
        <taxon>Pseudomonadati</taxon>
        <taxon>Bacteroidota</taxon>
        <taxon>Sphingobacteriia</taxon>
        <taxon>Sphingobacteriales</taxon>
        <taxon>Sphingobacteriaceae</taxon>
        <taxon>Mucilaginibacter</taxon>
    </lineage>
</organism>
<reference evidence="1 2" key="1">
    <citation type="submission" date="2018-10" db="EMBL/GenBank/DDBJ databases">
        <title>Genome sequencing of Mucilaginibacter sp. HYN0043.</title>
        <authorList>
            <person name="Kim M."/>
            <person name="Yi H."/>
        </authorList>
    </citation>
    <scope>NUCLEOTIDE SEQUENCE [LARGE SCALE GENOMIC DNA]</scope>
    <source>
        <strain evidence="1 2">HYN0043</strain>
    </source>
</reference>
<evidence type="ECO:0000313" key="1">
    <source>
        <dbReference type="EMBL" id="AYL96213.1"/>
    </source>
</evidence>
<keyword evidence="2" id="KW-1185">Reference proteome</keyword>